<dbReference type="HOGENOM" id="CLU_016922_10_1_7"/>
<evidence type="ECO:0000256" key="1">
    <source>
        <dbReference type="ARBA" id="ARBA00011881"/>
    </source>
</evidence>
<feature type="modified residue" description="N6-(pyridoxal phosphate)lysine" evidence="9">
    <location>
        <position position="253"/>
    </location>
</feature>
<sequence length="400" mass="43451">MTTFDELKQREESLLCRTYGRYPLAVASARGSVLTDFSGREYIDLLSGIAVTNLGHCHPALAEVMHAQAGRLVHLSNLFYQQEQLELAEKLLGTTHLGKAFFCNSGAEANEAAIKLARRYAQRVKERDAGTVITLTGAFHGRTLATVAATGQAKFQDGFAPIPQGFRQVEWGSLDALEAAMDDDVVAVLAEIVQGEGGIRPMTPEYAQGVQDICRRHGVLFMVDEVQSGMCRTGRFWAFQHYGLTPDVVTSAKALANGLPMGAMLATDEAAKGFEPGSHATTFGAGALVSAVAARVVDIMQQEKLAERADRVGGAFMADVRSLAARLPGTIQEVRGLGLMIGIVLTFPGREVWEELLRRGFVLNLTQERVLRLLPALTVPETYLQDFLTALEEILSERTV</sequence>
<dbReference type="GO" id="GO:0005737">
    <property type="term" value="C:cytoplasm"/>
    <property type="evidence" value="ECO:0007669"/>
    <property type="project" value="UniProtKB-SubCell"/>
</dbReference>
<dbReference type="EMBL" id="CP000112">
    <property type="protein sequence ID" value="ABB38225.1"/>
    <property type="molecule type" value="Genomic_DNA"/>
</dbReference>
<comment type="catalytic activity">
    <reaction evidence="9">
        <text>N(2)-acetyl-L-ornithine + 2-oxoglutarate = N-acetyl-L-glutamate 5-semialdehyde + L-glutamate</text>
        <dbReference type="Rhea" id="RHEA:18049"/>
        <dbReference type="ChEBI" id="CHEBI:16810"/>
        <dbReference type="ChEBI" id="CHEBI:29123"/>
        <dbReference type="ChEBI" id="CHEBI:29985"/>
        <dbReference type="ChEBI" id="CHEBI:57805"/>
        <dbReference type="EC" id="2.6.1.11"/>
    </reaction>
</comment>
<gene>
    <name evidence="9" type="primary">argD</name>
    <name evidence="10" type="ordered locus">Dde_1426</name>
</gene>
<keyword evidence="9" id="KW-0963">Cytoplasm</keyword>
<protein>
    <recommendedName>
        <fullName evidence="9">Acetylornithine aminotransferase</fullName>
        <shortName evidence="9">ACOAT</shortName>
        <ecNumber evidence="9">2.6.1.11</ecNumber>
    </recommendedName>
</protein>
<dbReference type="GO" id="GO:0042802">
    <property type="term" value="F:identical protein binding"/>
    <property type="evidence" value="ECO:0007669"/>
    <property type="project" value="TreeGrafter"/>
</dbReference>
<evidence type="ECO:0000256" key="6">
    <source>
        <dbReference type="ARBA" id="ARBA00023317"/>
    </source>
</evidence>
<comment type="similarity">
    <text evidence="9">Belongs to the class-III pyridoxal-phosphate-dependent aminotransferase family. ArgD subfamily.</text>
</comment>
<keyword evidence="5 9" id="KW-0663">Pyridoxal phosphate</keyword>
<dbReference type="EC" id="2.6.1.11" evidence="9"/>
<dbReference type="SUPFAM" id="SSF53383">
    <property type="entry name" value="PLP-dependent transferases"/>
    <property type="match status" value="1"/>
</dbReference>
<comment type="pathway">
    <text evidence="8">Organosulfur degradation; alkanesulfonate degradation.</text>
</comment>
<dbReference type="Proteomes" id="UP000002710">
    <property type="component" value="Chromosome"/>
</dbReference>
<accession>Q312C1</accession>
<dbReference type="InterPro" id="IPR005814">
    <property type="entry name" value="Aminotrans_3"/>
</dbReference>
<dbReference type="InterPro" id="IPR015421">
    <property type="entry name" value="PyrdxlP-dep_Trfase_major"/>
</dbReference>
<dbReference type="InterPro" id="IPR004636">
    <property type="entry name" value="AcOrn/SuccOrn_fam"/>
</dbReference>
<comment type="catalytic activity">
    <reaction evidence="7">
        <text>taurine + pyruvate = sulfoacetaldehyde + L-alanine</text>
        <dbReference type="Rhea" id="RHEA:10420"/>
        <dbReference type="ChEBI" id="CHEBI:15361"/>
        <dbReference type="ChEBI" id="CHEBI:57972"/>
        <dbReference type="ChEBI" id="CHEBI:58246"/>
        <dbReference type="ChEBI" id="CHEBI:507393"/>
        <dbReference type="EC" id="2.6.1.77"/>
    </reaction>
    <physiologicalReaction direction="left-to-right" evidence="7">
        <dbReference type="Rhea" id="RHEA:10421"/>
    </physiologicalReaction>
</comment>
<keyword evidence="6" id="KW-0670">Pyruvate</keyword>
<proteinExistence type="inferred from homology"/>
<dbReference type="HAMAP" id="MF_01107">
    <property type="entry name" value="ArgD_aminotrans_3"/>
    <property type="match status" value="1"/>
</dbReference>
<feature type="binding site" evidence="9">
    <location>
        <position position="139"/>
    </location>
    <ligand>
        <name>pyridoxal 5'-phosphate</name>
        <dbReference type="ChEBI" id="CHEBI:597326"/>
    </ligand>
</feature>
<dbReference type="GO" id="GO:0006526">
    <property type="term" value="P:L-arginine biosynthetic process"/>
    <property type="evidence" value="ECO:0007669"/>
    <property type="project" value="UniProtKB-UniRule"/>
</dbReference>
<dbReference type="RefSeq" id="WP_011367395.1">
    <property type="nucleotide sequence ID" value="NC_007519.1"/>
</dbReference>
<dbReference type="NCBIfam" id="NF002325">
    <property type="entry name" value="PRK01278.1"/>
    <property type="match status" value="1"/>
</dbReference>
<dbReference type="PANTHER" id="PTHR11986">
    <property type="entry name" value="AMINOTRANSFERASE CLASS III"/>
    <property type="match status" value="1"/>
</dbReference>
<name>Q312C1_OLEA2</name>
<evidence type="ECO:0000256" key="5">
    <source>
        <dbReference type="ARBA" id="ARBA00022898"/>
    </source>
</evidence>
<keyword evidence="2 9" id="KW-0032">Aminotransferase</keyword>
<dbReference type="PANTHER" id="PTHR11986:SF79">
    <property type="entry name" value="ACETYLORNITHINE AMINOTRANSFERASE, MITOCHONDRIAL"/>
    <property type="match status" value="1"/>
</dbReference>
<dbReference type="STRING" id="207559.Dde_1426"/>
<comment type="cofactor">
    <cofactor evidence="9">
        <name>pyridoxal 5'-phosphate</name>
        <dbReference type="ChEBI" id="CHEBI:597326"/>
    </cofactor>
    <text evidence="9">Binds 1 pyridoxal phosphate per subunit.</text>
</comment>
<comment type="pathway">
    <text evidence="9">Amino-acid biosynthesis; L-arginine biosynthesis; N(2)-acetyl-L-ornithine from L-glutamate: step 4/4.</text>
</comment>
<dbReference type="UniPathway" id="UPA00068">
    <property type="reaction ID" value="UER00109"/>
</dbReference>
<organism evidence="10 11">
    <name type="scientific">Oleidesulfovibrio alaskensis (strain ATCC BAA-1058 / DSM 17464 / G20)</name>
    <name type="common">Desulfovibrio alaskensis</name>
    <dbReference type="NCBI Taxonomy" id="207559"/>
    <lineage>
        <taxon>Bacteria</taxon>
        <taxon>Pseudomonadati</taxon>
        <taxon>Thermodesulfobacteriota</taxon>
        <taxon>Desulfovibrionia</taxon>
        <taxon>Desulfovibrionales</taxon>
        <taxon>Desulfovibrionaceae</taxon>
        <taxon>Oleidesulfovibrio</taxon>
    </lineage>
</organism>
<dbReference type="InterPro" id="IPR015424">
    <property type="entry name" value="PyrdxlP-dep_Trfase"/>
</dbReference>
<comment type="miscellaneous">
    <text evidence="9">May also have succinyldiaminopimelate aminotransferase activity, thus carrying out the corresponding step in lysine biosynthesis.</text>
</comment>
<comment type="subunit">
    <text evidence="9">Homodimer.</text>
</comment>
<dbReference type="CDD" id="cd00610">
    <property type="entry name" value="OAT_like"/>
    <property type="match status" value="1"/>
</dbReference>
<dbReference type="KEGG" id="dde:Dde_1426"/>
<feature type="binding site" evidence="9">
    <location>
        <position position="282"/>
    </location>
    <ligand>
        <name>pyridoxal 5'-phosphate</name>
        <dbReference type="ChEBI" id="CHEBI:597326"/>
    </ligand>
</feature>
<keyword evidence="9" id="KW-0055">Arginine biosynthesis</keyword>
<dbReference type="InterPro" id="IPR050103">
    <property type="entry name" value="Class-III_PLP-dep_AT"/>
</dbReference>
<feature type="binding site" evidence="9">
    <location>
        <begin position="224"/>
        <end position="227"/>
    </location>
    <ligand>
        <name>pyridoxal 5'-phosphate</name>
        <dbReference type="ChEBI" id="CHEBI:597326"/>
    </ligand>
</feature>
<keyword evidence="11" id="KW-1185">Reference proteome</keyword>
<dbReference type="GO" id="GO:0030170">
    <property type="term" value="F:pyridoxal phosphate binding"/>
    <property type="evidence" value="ECO:0007669"/>
    <property type="project" value="InterPro"/>
</dbReference>
<feature type="binding site" evidence="9">
    <location>
        <position position="142"/>
    </location>
    <ligand>
        <name>N(2)-acetyl-L-ornithine</name>
        <dbReference type="ChEBI" id="CHEBI:57805"/>
    </ligand>
</feature>
<dbReference type="PIRSF" id="PIRSF000521">
    <property type="entry name" value="Transaminase_4ab_Lys_Orn"/>
    <property type="match status" value="1"/>
</dbReference>
<evidence type="ECO:0000313" key="10">
    <source>
        <dbReference type="EMBL" id="ABB38225.1"/>
    </source>
</evidence>
<keyword evidence="3 9" id="KW-0028">Amino-acid biosynthesis</keyword>
<comment type="subcellular location">
    <subcellularLocation>
        <location evidence="9">Cytoplasm</location>
    </subcellularLocation>
</comment>
<dbReference type="Gene3D" id="3.90.1150.10">
    <property type="entry name" value="Aspartate Aminotransferase, domain 1"/>
    <property type="match status" value="1"/>
</dbReference>
<evidence type="ECO:0000256" key="7">
    <source>
        <dbReference type="ARBA" id="ARBA00052998"/>
    </source>
</evidence>
<dbReference type="Pfam" id="PF00202">
    <property type="entry name" value="Aminotran_3"/>
    <property type="match status" value="1"/>
</dbReference>
<dbReference type="PROSITE" id="PS00600">
    <property type="entry name" value="AA_TRANSFER_CLASS_3"/>
    <property type="match status" value="1"/>
</dbReference>
<dbReference type="AlphaFoldDB" id="Q312C1"/>
<evidence type="ECO:0000256" key="8">
    <source>
        <dbReference type="ARBA" id="ARBA00060602"/>
    </source>
</evidence>
<dbReference type="InterPro" id="IPR015422">
    <property type="entry name" value="PyrdxlP-dep_Trfase_small"/>
</dbReference>
<reference evidence="10 11" key="1">
    <citation type="journal article" date="2011" name="J. Bacteriol.">
        <title>Complete genome sequence and updated annotation of Desulfovibrio alaskensis G20.</title>
        <authorList>
            <person name="Hauser L.J."/>
            <person name="Land M.L."/>
            <person name="Brown S.D."/>
            <person name="Larimer F."/>
            <person name="Keller K.L."/>
            <person name="Rapp-Giles B.J."/>
            <person name="Price M.N."/>
            <person name="Lin M."/>
            <person name="Bruce D.C."/>
            <person name="Detter J.C."/>
            <person name="Tapia R."/>
            <person name="Han C.S."/>
            <person name="Goodwin L.A."/>
            <person name="Cheng J.F."/>
            <person name="Pitluck S."/>
            <person name="Copeland A."/>
            <person name="Lucas S."/>
            <person name="Nolan M."/>
            <person name="Lapidus A.L."/>
            <person name="Palumbo A.V."/>
            <person name="Wall J.D."/>
        </authorList>
    </citation>
    <scope>NUCLEOTIDE SEQUENCE [LARGE SCALE GENOMIC DNA]</scope>
    <source>
        <strain evidence="11">ATCC BAA 1058 / DSM 17464 / G20</strain>
    </source>
</reference>
<evidence type="ECO:0000256" key="2">
    <source>
        <dbReference type="ARBA" id="ARBA00022576"/>
    </source>
</evidence>
<feature type="binding site" evidence="9">
    <location>
        <position position="281"/>
    </location>
    <ligand>
        <name>N(2)-acetyl-L-ornithine</name>
        <dbReference type="ChEBI" id="CHEBI:57805"/>
    </ligand>
</feature>
<dbReference type="Gene3D" id="3.40.640.10">
    <property type="entry name" value="Type I PLP-dependent aspartate aminotransferase-like (Major domain)"/>
    <property type="match status" value="1"/>
</dbReference>
<dbReference type="InterPro" id="IPR049704">
    <property type="entry name" value="Aminotrans_3_PPA_site"/>
</dbReference>
<evidence type="ECO:0000313" key="11">
    <source>
        <dbReference type="Proteomes" id="UP000002710"/>
    </source>
</evidence>
<feature type="binding site" evidence="9">
    <location>
        <begin position="106"/>
        <end position="107"/>
    </location>
    <ligand>
        <name>pyridoxal 5'-phosphate</name>
        <dbReference type="ChEBI" id="CHEBI:597326"/>
    </ligand>
</feature>
<comment type="subunit">
    <text evidence="1">Homotetramer.</text>
</comment>
<dbReference type="FunFam" id="3.40.640.10:FF:000004">
    <property type="entry name" value="Acetylornithine aminotransferase"/>
    <property type="match status" value="1"/>
</dbReference>
<evidence type="ECO:0000256" key="9">
    <source>
        <dbReference type="HAMAP-Rule" id="MF_01107"/>
    </source>
</evidence>
<dbReference type="eggNOG" id="COG4992">
    <property type="taxonomic scope" value="Bacteria"/>
</dbReference>
<dbReference type="GO" id="GO:0003992">
    <property type="term" value="F:N2-acetyl-L-ornithine:2-oxoglutarate 5-aminotransferase activity"/>
    <property type="evidence" value="ECO:0007669"/>
    <property type="project" value="UniProtKB-UniRule"/>
</dbReference>
<keyword evidence="4 9" id="KW-0808">Transferase</keyword>
<evidence type="ECO:0000256" key="3">
    <source>
        <dbReference type="ARBA" id="ARBA00022605"/>
    </source>
</evidence>
<dbReference type="GO" id="GO:0031299">
    <property type="term" value="F:taurine-pyruvate aminotransferase activity"/>
    <property type="evidence" value="ECO:0007669"/>
    <property type="project" value="UniProtKB-EC"/>
</dbReference>
<evidence type="ECO:0000256" key="4">
    <source>
        <dbReference type="ARBA" id="ARBA00022679"/>
    </source>
</evidence>
<dbReference type="NCBIfam" id="TIGR00707">
    <property type="entry name" value="argD"/>
    <property type="match status" value="1"/>
</dbReference>